<reference evidence="4" key="1">
    <citation type="submission" date="2016-10" db="EMBL/GenBank/DDBJ databases">
        <authorList>
            <person name="Varghese N."/>
            <person name="Submissions S."/>
        </authorList>
    </citation>
    <scope>NUCLEOTIDE SEQUENCE [LARGE SCALE GENOMIC DNA]</scope>
    <source>
        <strain evidence="4">ATCC 25963</strain>
    </source>
</reference>
<dbReference type="EMBL" id="FOMX01000025">
    <property type="protein sequence ID" value="SFF01758.1"/>
    <property type="molecule type" value="Genomic_DNA"/>
</dbReference>
<feature type="domain" description="F-box/LRR-repeat protein 15-like leucin rich repeat" evidence="2">
    <location>
        <begin position="165"/>
        <end position="317"/>
    </location>
</feature>
<protein>
    <recommendedName>
        <fullName evidence="2">F-box/LRR-repeat protein 15-like leucin rich repeat domain-containing protein</fullName>
    </recommendedName>
</protein>
<organism evidence="3 4">
    <name type="scientific">Nannocystis exedens</name>
    <dbReference type="NCBI Taxonomy" id="54"/>
    <lineage>
        <taxon>Bacteria</taxon>
        <taxon>Pseudomonadati</taxon>
        <taxon>Myxococcota</taxon>
        <taxon>Polyangia</taxon>
        <taxon>Nannocystales</taxon>
        <taxon>Nannocystaceae</taxon>
        <taxon>Nannocystis</taxon>
    </lineage>
</organism>
<evidence type="ECO:0000313" key="3">
    <source>
        <dbReference type="EMBL" id="SFF01758.1"/>
    </source>
</evidence>
<dbReference type="Proteomes" id="UP000199400">
    <property type="component" value="Unassembled WGS sequence"/>
</dbReference>
<evidence type="ECO:0000256" key="1">
    <source>
        <dbReference type="SAM" id="SignalP"/>
    </source>
</evidence>
<keyword evidence="4" id="KW-1185">Reference proteome</keyword>
<dbReference type="PANTHER" id="PTHR13318">
    <property type="entry name" value="PARTNER OF PAIRED, ISOFORM B-RELATED"/>
    <property type="match status" value="1"/>
</dbReference>
<evidence type="ECO:0000259" key="2">
    <source>
        <dbReference type="Pfam" id="PF25372"/>
    </source>
</evidence>
<accession>A0A1I2FAH3</accession>
<feature type="signal peptide" evidence="1">
    <location>
        <begin position="1"/>
        <end position="26"/>
    </location>
</feature>
<dbReference type="Pfam" id="PF25372">
    <property type="entry name" value="DUF7885"/>
    <property type="match status" value="1"/>
</dbReference>
<dbReference type="Gene3D" id="3.80.10.10">
    <property type="entry name" value="Ribonuclease Inhibitor"/>
    <property type="match status" value="3"/>
</dbReference>
<dbReference type="InterPro" id="IPR032675">
    <property type="entry name" value="LRR_dom_sf"/>
</dbReference>
<dbReference type="SUPFAM" id="SSF52047">
    <property type="entry name" value="RNI-like"/>
    <property type="match status" value="1"/>
</dbReference>
<proteinExistence type="predicted"/>
<dbReference type="GO" id="GO:0019005">
    <property type="term" value="C:SCF ubiquitin ligase complex"/>
    <property type="evidence" value="ECO:0007669"/>
    <property type="project" value="TreeGrafter"/>
</dbReference>
<gene>
    <name evidence="3" type="ORF">SAMN02745121_06542</name>
</gene>
<dbReference type="AlphaFoldDB" id="A0A1I2FAH3"/>
<keyword evidence="1" id="KW-0732">Signal</keyword>
<dbReference type="SMART" id="SM00367">
    <property type="entry name" value="LRR_CC"/>
    <property type="match status" value="4"/>
</dbReference>
<dbReference type="InterPro" id="IPR006553">
    <property type="entry name" value="Leu-rich_rpt_Cys-con_subtyp"/>
</dbReference>
<sequence>MHRKGTAAGILMLCALACGGAGPVQEGGPAPGPATSEVTMAAPAPGHYRLAGDEIIFSDEATDEDMAVLDAHPHLKRIAFSRGPNARPPIRITQRGLAHLASVKHLERLHLADVPVPDDALAPVAGLADLRELWLDFNPHLTDRVLAYVAPLEGLRVLRFHMAGITDAGLLLIARLTRLEDLQLGHARVTDAGLATIARFTELRTLDLQYTGVTDRGMLHLEALTKLRWLCVNGTAVSGAALASIEGLTDLEWLFAARTNVDDASLARLKDLSRLHDLDLSQTRVTDAGLTHLTRLKSLERLRLDDCAITDRGLQILAGLRSLKALSLRGTAVSRGAVDAVRAGRPDLSIEG</sequence>
<name>A0A1I2FAH3_9BACT</name>
<dbReference type="SMART" id="SM00368">
    <property type="entry name" value="LRR_RI"/>
    <property type="match status" value="3"/>
</dbReference>
<dbReference type="GO" id="GO:0031146">
    <property type="term" value="P:SCF-dependent proteasomal ubiquitin-dependent protein catabolic process"/>
    <property type="evidence" value="ECO:0007669"/>
    <property type="project" value="TreeGrafter"/>
</dbReference>
<dbReference type="STRING" id="54.SAMN02745121_06542"/>
<feature type="chain" id="PRO_5011773088" description="F-box/LRR-repeat protein 15-like leucin rich repeat domain-containing protein" evidence="1">
    <location>
        <begin position="27"/>
        <end position="352"/>
    </location>
</feature>
<dbReference type="InterPro" id="IPR057207">
    <property type="entry name" value="FBXL15_LRR"/>
</dbReference>
<evidence type="ECO:0000313" key="4">
    <source>
        <dbReference type="Proteomes" id="UP000199400"/>
    </source>
</evidence>